<comment type="cofactor">
    <cofactor evidence="5">
        <name>Fe cation</name>
        <dbReference type="ChEBI" id="CHEBI:24875"/>
    </cofactor>
</comment>
<keyword evidence="4" id="KW-0520">NAD</keyword>
<feature type="binding site" evidence="5">
    <location>
        <position position="238"/>
    </location>
    <ligand>
        <name>Ni(2+)</name>
        <dbReference type="ChEBI" id="CHEBI:49786"/>
    </ligand>
</feature>
<dbReference type="Pfam" id="PF00374">
    <property type="entry name" value="NiFeSe_Hases"/>
    <property type="match status" value="1"/>
</dbReference>
<evidence type="ECO:0000256" key="3">
    <source>
        <dbReference type="ARBA" id="ARBA00023002"/>
    </source>
</evidence>
<dbReference type="Pfam" id="PF00329">
    <property type="entry name" value="Complex1_30kDa"/>
    <property type="match status" value="1"/>
</dbReference>
<dbReference type="Gene3D" id="1.10.645.10">
    <property type="entry name" value="Cytochrome-c3 Hydrogenase, chain B"/>
    <property type="match status" value="1"/>
</dbReference>
<dbReference type="InterPro" id="IPR020396">
    <property type="entry name" value="NADH_UbQ_OxRdtase_CS"/>
</dbReference>
<dbReference type="PANTHER" id="PTHR43485">
    <property type="entry name" value="HYDROGENASE-4 COMPONENT G"/>
    <property type="match status" value="1"/>
</dbReference>
<comment type="subcellular location">
    <subcellularLocation>
        <location evidence="1">Cell membrane</location>
        <topology evidence="1">Peripheral membrane protein</topology>
    </subcellularLocation>
</comment>
<dbReference type="GO" id="GO:0008901">
    <property type="term" value="F:ferredoxin hydrogenase activity"/>
    <property type="evidence" value="ECO:0007669"/>
    <property type="project" value="InterPro"/>
</dbReference>
<feature type="binding site" evidence="5">
    <location>
        <position position="241"/>
    </location>
    <ligand>
        <name>Ni(2+)</name>
        <dbReference type="ChEBI" id="CHEBI:49786"/>
    </ligand>
</feature>
<keyword evidence="3" id="KW-0560">Oxidoreductase</keyword>
<keyword evidence="2" id="KW-0813">Transport</keyword>
<feature type="binding site" evidence="5">
    <location>
        <position position="531"/>
    </location>
    <ligand>
        <name>Fe cation</name>
        <dbReference type="ChEBI" id="CHEBI:24875"/>
    </ligand>
</feature>
<keyword evidence="5" id="KW-0533">Nickel</keyword>
<evidence type="ECO:0000313" key="9">
    <source>
        <dbReference type="Proteomes" id="UP000317716"/>
    </source>
</evidence>
<sequence length="534" mass="57869">MTGSTGTPPLPLDHVLRSLRERFADAAIEAEPGRRREQRVAVPAARLSEVAGAVRGWGGSLITAFALDEREPHGHFRLRYLFSMAQEDAVLTLESAIHAGDPHFPSVTPEVPAAHWLEREIQDMMGLLATGHPDPRPLVAHDGWPRGCHPLRRDFVPPGDMAWPPRFAFTPVEGEGVFEIPVGPIHAGIIEPGHFRFASVGESVLKLDVRLGWKYRGLETLARGKRIAPALEIAERACGLCAFSHALAFSGAVEEAAGVLAPPRARALRSLAGELERIYNHCGDLAGILLDVAYAVGAAEGQRLKEVAQQACDALFGHRFLRGLCVPGGVTRDLDDARQRWLRALLARLRVDVEELVRAATANDAVMDRLAGAGTLGPEPARDLGVVGPAARACGIGHDVRRAHPYAFYPDLDFQVPVRSAGDVSARFSVKADEIQESINIIDQTLLRLPGGPLLTERVVPPAGRSGLGLVESPRGLLSHWIRAGEDGTIDEWRMRSASHANWPAVAIAVLDNIVPDFPLINKSFNLCYACVDR</sequence>
<dbReference type="GO" id="GO:0016651">
    <property type="term" value="F:oxidoreductase activity, acting on NAD(P)H"/>
    <property type="evidence" value="ECO:0007669"/>
    <property type="project" value="InterPro"/>
</dbReference>
<dbReference type="GO" id="GO:0048038">
    <property type="term" value="F:quinone binding"/>
    <property type="evidence" value="ECO:0007669"/>
    <property type="project" value="InterPro"/>
</dbReference>
<dbReference type="InterPro" id="IPR029014">
    <property type="entry name" value="NiFe-Hase_large"/>
</dbReference>
<feature type="binding site" evidence="5">
    <location>
        <position position="241"/>
    </location>
    <ligand>
        <name>Fe cation</name>
        <dbReference type="ChEBI" id="CHEBI:24875"/>
    </ligand>
</feature>
<dbReference type="GO" id="GO:0008137">
    <property type="term" value="F:NADH dehydrogenase (ubiquinone) activity"/>
    <property type="evidence" value="ECO:0007669"/>
    <property type="project" value="InterPro"/>
</dbReference>
<evidence type="ECO:0000256" key="5">
    <source>
        <dbReference type="PIRSR" id="PIRSR601501-1"/>
    </source>
</evidence>
<evidence type="ECO:0000259" key="6">
    <source>
        <dbReference type="Pfam" id="PF00329"/>
    </source>
</evidence>
<feature type="domain" description="NADH:ubiquinone oxidoreductase 30kDa subunit" evidence="6">
    <location>
        <begin position="41"/>
        <end position="157"/>
    </location>
</feature>
<dbReference type="InterPro" id="IPR018194">
    <property type="entry name" value="Ni-dep_hyd_lsu_Ni_BS"/>
</dbReference>
<evidence type="ECO:0000256" key="4">
    <source>
        <dbReference type="ARBA" id="ARBA00023027"/>
    </source>
</evidence>
<reference evidence="8 9" key="1">
    <citation type="journal article" date="2019" name="Nat. Microbiol.">
        <title>Mediterranean grassland soil C-N compound turnover is dependent on rainfall and depth, and is mediated by genomically divergent microorganisms.</title>
        <authorList>
            <person name="Diamond S."/>
            <person name="Andeer P.F."/>
            <person name="Li Z."/>
            <person name="Crits-Christoph A."/>
            <person name="Burstein D."/>
            <person name="Anantharaman K."/>
            <person name="Lane K.R."/>
            <person name="Thomas B.C."/>
            <person name="Pan C."/>
            <person name="Northen T.R."/>
            <person name="Banfield J.F."/>
        </authorList>
    </citation>
    <scope>NUCLEOTIDE SEQUENCE [LARGE SCALE GENOMIC DNA]</scope>
    <source>
        <strain evidence="8">WS_2</strain>
    </source>
</reference>
<keyword evidence="5" id="KW-0479">Metal-binding</keyword>
<dbReference type="GO" id="GO:0005886">
    <property type="term" value="C:plasma membrane"/>
    <property type="evidence" value="ECO:0007669"/>
    <property type="project" value="UniProtKB-SubCell"/>
</dbReference>
<dbReference type="PANTHER" id="PTHR43485:SF1">
    <property type="entry name" value="FORMATE HYDROGENLYASE SUBUNIT 5-RELATED"/>
    <property type="match status" value="1"/>
</dbReference>
<dbReference type="InterPro" id="IPR001501">
    <property type="entry name" value="Ni-dep_hyd_lsu"/>
</dbReference>
<keyword evidence="5" id="KW-0460">Magnesium</keyword>
<name>A0A538SM00_UNCEI</name>
<comment type="cofactor">
    <cofactor evidence="5">
        <name>Ni(2+)</name>
        <dbReference type="ChEBI" id="CHEBI:49786"/>
    </cofactor>
</comment>
<proteinExistence type="predicted"/>
<dbReference type="AlphaFoldDB" id="A0A538SM00"/>
<feature type="binding site" evidence="5">
    <location>
        <position position="528"/>
    </location>
    <ligand>
        <name>Ni(2+)</name>
        <dbReference type="ChEBI" id="CHEBI:49786"/>
    </ligand>
</feature>
<dbReference type="Proteomes" id="UP000317716">
    <property type="component" value="Unassembled WGS sequence"/>
</dbReference>
<dbReference type="GO" id="GO:0016151">
    <property type="term" value="F:nickel cation binding"/>
    <property type="evidence" value="ECO:0007669"/>
    <property type="project" value="InterPro"/>
</dbReference>
<dbReference type="InterPro" id="IPR001135">
    <property type="entry name" value="NADH_Q_OxRdtase_suD"/>
</dbReference>
<protein>
    <submittedName>
        <fullName evidence="8">NADH-quinone oxidoreductase subunit F</fullName>
    </submittedName>
</protein>
<feature type="binding site" evidence="5">
    <location>
        <position position="219"/>
    </location>
    <ligand>
        <name>Mg(2+)</name>
        <dbReference type="ChEBI" id="CHEBI:18420"/>
    </ligand>
</feature>
<evidence type="ECO:0000256" key="2">
    <source>
        <dbReference type="ARBA" id="ARBA00022448"/>
    </source>
</evidence>
<comment type="caution">
    <text evidence="8">The sequence shown here is derived from an EMBL/GenBank/DDBJ whole genome shotgun (WGS) entry which is preliminary data.</text>
</comment>
<evidence type="ECO:0000259" key="7">
    <source>
        <dbReference type="Pfam" id="PF00346"/>
    </source>
</evidence>
<gene>
    <name evidence="8" type="ORF">E6K72_09235</name>
</gene>
<evidence type="ECO:0000313" key="8">
    <source>
        <dbReference type="EMBL" id="TMQ52385.1"/>
    </source>
</evidence>
<dbReference type="Gene3D" id="3.30.460.80">
    <property type="entry name" value="NADH:ubiquinone oxidoreductase, 30kDa subunit"/>
    <property type="match status" value="1"/>
</dbReference>
<organism evidence="8 9">
    <name type="scientific">Eiseniibacteriota bacterium</name>
    <dbReference type="NCBI Taxonomy" id="2212470"/>
    <lineage>
        <taxon>Bacteria</taxon>
        <taxon>Candidatus Eiseniibacteriota</taxon>
    </lineage>
</organism>
<keyword evidence="5" id="KW-0408">Iron</keyword>
<dbReference type="PROSITE" id="PS00542">
    <property type="entry name" value="COMPLEX1_30K"/>
    <property type="match status" value="1"/>
</dbReference>
<dbReference type="SUPFAM" id="SSF56762">
    <property type="entry name" value="HydB/Nqo4-like"/>
    <property type="match status" value="1"/>
</dbReference>
<feature type="binding site" evidence="5">
    <location>
        <position position="495"/>
    </location>
    <ligand>
        <name>Mg(2+)</name>
        <dbReference type="ChEBI" id="CHEBI:18420"/>
    </ligand>
</feature>
<dbReference type="InterPro" id="IPR052197">
    <property type="entry name" value="ComplexI_49kDa-like"/>
</dbReference>
<dbReference type="EMBL" id="VBOS01000323">
    <property type="protein sequence ID" value="TMQ52385.1"/>
    <property type="molecule type" value="Genomic_DNA"/>
</dbReference>
<evidence type="ECO:0000256" key="1">
    <source>
        <dbReference type="ARBA" id="ARBA00004202"/>
    </source>
</evidence>
<dbReference type="SUPFAM" id="SSF143243">
    <property type="entry name" value="Nqo5-like"/>
    <property type="match status" value="1"/>
</dbReference>
<dbReference type="InterPro" id="IPR001268">
    <property type="entry name" value="NADH_UbQ_OxRdtase_30kDa_su"/>
</dbReference>
<dbReference type="PROSITE" id="PS00507">
    <property type="entry name" value="NI_HGENASE_L_1"/>
    <property type="match status" value="1"/>
</dbReference>
<dbReference type="GO" id="GO:0051287">
    <property type="term" value="F:NAD binding"/>
    <property type="evidence" value="ECO:0007669"/>
    <property type="project" value="InterPro"/>
</dbReference>
<feature type="domain" description="NADH-quinone oxidoreductase subunit D" evidence="7">
    <location>
        <begin position="304"/>
        <end position="457"/>
    </location>
</feature>
<accession>A0A538SM00</accession>
<dbReference type="Pfam" id="PF00346">
    <property type="entry name" value="Complex1_49kDa"/>
    <property type="match status" value="1"/>
</dbReference>
<dbReference type="InterPro" id="IPR037232">
    <property type="entry name" value="NADH_quin_OxRdtase_su_C/D-like"/>
</dbReference>